<dbReference type="PANTHER" id="PTHR21143">
    <property type="entry name" value="INVERTEBRATE GUSTATORY RECEPTOR"/>
    <property type="match status" value="1"/>
</dbReference>
<dbReference type="GO" id="GO:0007165">
    <property type="term" value="P:signal transduction"/>
    <property type="evidence" value="ECO:0007669"/>
    <property type="project" value="UniProtKB-KW"/>
</dbReference>
<reference evidence="9" key="1">
    <citation type="journal article" date="2023" name="G3 (Bethesda)">
        <title>Whole genome assemblies of Zophobas morio and Tenebrio molitor.</title>
        <authorList>
            <person name="Kaur S."/>
            <person name="Stinson S.A."/>
            <person name="diCenzo G.C."/>
        </authorList>
    </citation>
    <scope>NUCLEOTIDE SEQUENCE</scope>
    <source>
        <strain evidence="9">QUZm001</strain>
    </source>
</reference>
<gene>
    <name evidence="9" type="ORF">Zmor_028256</name>
</gene>
<feature type="transmembrane region" description="Helical" evidence="8">
    <location>
        <begin position="135"/>
        <end position="155"/>
    </location>
</feature>
<dbReference type="GO" id="GO:0008049">
    <property type="term" value="P:male courtship behavior"/>
    <property type="evidence" value="ECO:0007669"/>
    <property type="project" value="TreeGrafter"/>
</dbReference>
<feature type="transmembrane region" description="Helical" evidence="8">
    <location>
        <begin position="275"/>
        <end position="297"/>
    </location>
</feature>
<keyword evidence="6 8" id="KW-0675">Receptor</keyword>
<feature type="transmembrane region" description="Helical" evidence="8">
    <location>
        <begin position="244"/>
        <end position="263"/>
    </location>
</feature>
<feature type="transmembrane region" description="Helical" evidence="8">
    <location>
        <begin position="170"/>
        <end position="193"/>
    </location>
</feature>
<dbReference type="EMBL" id="JALNTZ010000009">
    <property type="protein sequence ID" value="KAJ3641778.1"/>
    <property type="molecule type" value="Genomic_DNA"/>
</dbReference>
<keyword evidence="2 8" id="KW-1003">Cell membrane</keyword>
<comment type="subcellular location">
    <subcellularLocation>
        <location evidence="1 8">Cell membrane</location>
        <topology evidence="1 8">Multi-pass membrane protein</topology>
    </subcellularLocation>
</comment>
<keyword evidence="3 8" id="KW-0812">Transmembrane</keyword>
<evidence type="ECO:0000256" key="7">
    <source>
        <dbReference type="ARBA" id="ARBA00023224"/>
    </source>
</evidence>
<name>A0AA38HPZ6_9CUCU</name>
<accession>A0AA38HPZ6</accession>
<dbReference type="Proteomes" id="UP001168821">
    <property type="component" value="Unassembled WGS sequence"/>
</dbReference>
<comment type="similarity">
    <text evidence="8">Belongs to the insect chemoreceptor superfamily. Gustatory receptor (GR) family.</text>
</comment>
<dbReference type="GO" id="GO:0005886">
    <property type="term" value="C:plasma membrane"/>
    <property type="evidence" value="ECO:0007669"/>
    <property type="project" value="UniProtKB-SubCell"/>
</dbReference>
<keyword evidence="5 8" id="KW-0472">Membrane</keyword>
<comment type="caution">
    <text evidence="9">The sequence shown here is derived from an EMBL/GenBank/DDBJ whole genome shotgun (WGS) entry which is preliminary data.</text>
</comment>
<feature type="transmembrane region" description="Helical" evidence="8">
    <location>
        <begin position="40"/>
        <end position="59"/>
    </location>
</feature>
<dbReference type="GO" id="GO:0030425">
    <property type="term" value="C:dendrite"/>
    <property type="evidence" value="ECO:0007669"/>
    <property type="project" value="TreeGrafter"/>
</dbReference>
<evidence type="ECO:0000256" key="2">
    <source>
        <dbReference type="ARBA" id="ARBA00022475"/>
    </source>
</evidence>
<evidence type="ECO:0000256" key="3">
    <source>
        <dbReference type="ARBA" id="ARBA00022692"/>
    </source>
</evidence>
<evidence type="ECO:0000256" key="1">
    <source>
        <dbReference type="ARBA" id="ARBA00004651"/>
    </source>
</evidence>
<comment type="function">
    <text evidence="8">Gustatory receptor which mediates acceptance or avoidance behavior, depending on its substrates.</text>
</comment>
<dbReference type="GO" id="GO:0050909">
    <property type="term" value="P:sensory perception of taste"/>
    <property type="evidence" value="ECO:0007669"/>
    <property type="project" value="InterPro"/>
</dbReference>
<keyword evidence="4 8" id="KW-1133">Transmembrane helix</keyword>
<evidence type="ECO:0000256" key="4">
    <source>
        <dbReference type="ARBA" id="ARBA00022989"/>
    </source>
</evidence>
<dbReference type="InterPro" id="IPR013604">
    <property type="entry name" value="7TM_chemorcpt"/>
</dbReference>
<evidence type="ECO:0000256" key="5">
    <source>
        <dbReference type="ARBA" id="ARBA00023136"/>
    </source>
</evidence>
<evidence type="ECO:0000256" key="6">
    <source>
        <dbReference type="ARBA" id="ARBA00023170"/>
    </source>
</evidence>
<dbReference type="PANTHER" id="PTHR21143:SF133">
    <property type="entry name" value="GUSTATORY AND PHEROMONE RECEPTOR 32A-RELATED"/>
    <property type="match status" value="1"/>
</dbReference>
<feature type="transmembrane region" description="Helical" evidence="8">
    <location>
        <begin position="6"/>
        <end position="28"/>
    </location>
</feature>
<dbReference type="GO" id="GO:0043025">
    <property type="term" value="C:neuronal cell body"/>
    <property type="evidence" value="ECO:0007669"/>
    <property type="project" value="TreeGrafter"/>
</dbReference>
<dbReference type="GO" id="GO:0030424">
    <property type="term" value="C:axon"/>
    <property type="evidence" value="ECO:0007669"/>
    <property type="project" value="TreeGrafter"/>
</dbReference>
<evidence type="ECO:0000256" key="8">
    <source>
        <dbReference type="RuleBase" id="RU363108"/>
    </source>
</evidence>
<sequence>MGDRGLVWAFYPLYITHFLMGHPPFKLSKSRINDNVSKKLYNIFALIVIVLLILVYVVYRHQSVVNNPDLNHSALIKFINMVYFAVVLGFTLVSYIWSAIQRTHTVKLWKKIIKIDNDMKSVGIRPNYTYISRSSLRFLFCSLISLHTYILYLLFSQEFHDKLQAFTSYGLLYFGVLNHTAVTCSFVTLMRFVNHILDVLIKKTESVLANPDVRCDHHLRRIMCVYHRLFEISKLISQTFSVQLLLSFGISFVMLTFQSYNVICSAYNGSPHLKYAFAGIIFVLMGVFEKFVIVVTCHKCMNQTTTLKLILNKYMALNSTNSSVHKELNAFALQLLHETFEIYAGNMFLIDLPIFTSVCGTATTYIILLWQTDTGVDLNYSMKKVFGVF</sequence>
<dbReference type="AlphaFoldDB" id="A0AA38HPZ6"/>
<feature type="transmembrane region" description="Helical" evidence="8">
    <location>
        <begin position="79"/>
        <end position="100"/>
    </location>
</feature>
<dbReference type="GO" id="GO:0007635">
    <property type="term" value="P:chemosensory behavior"/>
    <property type="evidence" value="ECO:0007669"/>
    <property type="project" value="TreeGrafter"/>
</dbReference>
<protein>
    <recommendedName>
        <fullName evidence="8">Gustatory receptor</fullName>
    </recommendedName>
</protein>
<evidence type="ECO:0000313" key="10">
    <source>
        <dbReference type="Proteomes" id="UP001168821"/>
    </source>
</evidence>
<keyword evidence="7 8" id="KW-0807">Transducer</keyword>
<proteinExistence type="inferred from homology"/>
<dbReference type="Pfam" id="PF08395">
    <property type="entry name" value="7tm_7"/>
    <property type="match status" value="1"/>
</dbReference>
<organism evidence="9 10">
    <name type="scientific">Zophobas morio</name>
    <dbReference type="NCBI Taxonomy" id="2755281"/>
    <lineage>
        <taxon>Eukaryota</taxon>
        <taxon>Metazoa</taxon>
        <taxon>Ecdysozoa</taxon>
        <taxon>Arthropoda</taxon>
        <taxon>Hexapoda</taxon>
        <taxon>Insecta</taxon>
        <taxon>Pterygota</taxon>
        <taxon>Neoptera</taxon>
        <taxon>Endopterygota</taxon>
        <taxon>Coleoptera</taxon>
        <taxon>Polyphaga</taxon>
        <taxon>Cucujiformia</taxon>
        <taxon>Tenebrionidae</taxon>
        <taxon>Zophobas</taxon>
    </lineage>
</organism>
<keyword evidence="10" id="KW-1185">Reference proteome</keyword>
<evidence type="ECO:0000313" key="9">
    <source>
        <dbReference type="EMBL" id="KAJ3641778.1"/>
    </source>
</evidence>